<keyword evidence="1" id="KW-0472">Membrane</keyword>
<reference evidence="1 2" key="1">
    <citation type="submission" date="2006-03" db="EMBL/GenBank/DDBJ databases">
        <title>Complete sequence of Methylobacillus flagellatus KT.</title>
        <authorList>
            <consortium name="US DOE Joint Genome Institute"/>
            <person name="Copeland A."/>
            <person name="Lucas S."/>
            <person name="Lapidus A."/>
            <person name="Barry K."/>
            <person name="Detter J.C."/>
            <person name="Glavina del Rio T."/>
            <person name="Hammon N."/>
            <person name="Israni S."/>
            <person name="Dalin E."/>
            <person name="Tice H."/>
            <person name="Pitluck S."/>
            <person name="Brettin T."/>
            <person name="Bruce D."/>
            <person name="Han C."/>
            <person name="Tapia R."/>
            <person name="Saunders E."/>
            <person name="Gilna P."/>
            <person name="Schmutz J."/>
            <person name="Larimer F."/>
            <person name="Land M."/>
            <person name="Kyrpides N."/>
            <person name="Anderson I."/>
            <person name="Richardson P."/>
        </authorList>
    </citation>
    <scope>NUCLEOTIDE SEQUENCE [LARGE SCALE GENOMIC DNA]</scope>
    <source>
        <strain evidence="2">KT / ATCC 51484 / DSM 6875</strain>
    </source>
</reference>
<dbReference type="EMBL" id="CP000284">
    <property type="protein sequence ID" value="ABE48749.1"/>
    <property type="molecule type" value="Genomic_DNA"/>
</dbReference>
<dbReference type="HOGENOM" id="CLU_2046944_0_0_4"/>
<keyword evidence="2" id="KW-1185">Reference proteome</keyword>
<dbReference type="AlphaFoldDB" id="Q1H438"/>
<evidence type="ECO:0000313" key="1">
    <source>
        <dbReference type="EMBL" id="ABE48749.1"/>
    </source>
</evidence>
<keyword evidence="1" id="KW-0812">Transmembrane</keyword>
<proteinExistence type="predicted"/>
<evidence type="ECO:0000313" key="2">
    <source>
        <dbReference type="Proteomes" id="UP000002440"/>
    </source>
</evidence>
<dbReference type="RefSeq" id="WP_011478846.1">
    <property type="nucleotide sequence ID" value="NC_007947.1"/>
</dbReference>
<sequence>MRKSVYFLLVLSFTQTGCGIGGYWMNGDPFYKPDIKPYISYWTKEEMTEESRLNNWVACGGLPNGSFALDRKKRLPEESSDVFRARLEHDFERCMLRTGYRYTGNCSSEYMKSQPLCGAP</sequence>
<dbReference type="STRING" id="265072.Mfla_0479"/>
<accession>Q1H438</accession>
<name>Q1H438_METFK</name>
<protein>
    <submittedName>
        <fullName evidence="1">Putative transmembrane protein</fullName>
    </submittedName>
</protein>
<gene>
    <name evidence="1" type="ordered locus">Mfla_0479</name>
</gene>
<dbReference type="KEGG" id="mfa:Mfla_0479"/>
<dbReference type="eggNOG" id="ENOG5033N79">
    <property type="taxonomic scope" value="Bacteria"/>
</dbReference>
<dbReference type="Proteomes" id="UP000002440">
    <property type="component" value="Chromosome"/>
</dbReference>
<organism evidence="1 2">
    <name type="scientific">Methylobacillus flagellatus (strain ATCC 51484 / DSM 6875 / VKM B-1610 / KT)</name>
    <dbReference type="NCBI Taxonomy" id="265072"/>
    <lineage>
        <taxon>Bacteria</taxon>
        <taxon>Pseudomonadati</taxon>
        <taxon>Pseudomonadota</taxon>
        <taxon>Betaproteobacteria</taxon>
        <taxon>Nitrosomonadales</taxon>
        <taxon>Methylophilaceae</taxon>
        <taxon>Methylobacillus</taxon>
    </lineage>
</organism>